<comment type="caution">
    <text evidence="3">The sequence shown here is derived from an EMBL/GenBank/DDBJ whole genome shotgun (WGS) entry which is preliminary data.</text>
</comment>
<organism evidence="3 4">
    <name type="scientific">Handroanthus impetiginosus</name>
    <dbReference type="NCBI Taxonomy" id="429701"/>
    <lineage>
        <taxon>Eukaryota</taxon>
        <taxon>Viridiplantae</taxon>
        <taxon>Streptophyta</taxon>
        <taxon>Embryophyta</taxon>
        <taxon>Tracheophyta</taxon>
        <taxon>Spermatophyta</taxon>
        <taxon>Magnoliopsida</taxon>
        <taxon>eudicotyledons</taxon>
        <taxon>Gunneridae</taxon>
        <taxon>Pentapetalae</taxon>
        <taxon>asterids</taxon>
        <taxon>lamiids</taxon>
        <taxon>Lamiales</taxon>
        <taxon>Bignoniaceae</taxon>
        <taxon>Crescentiina</taxon>
        <taxon>Tabebuia alliance</taxon>
        <taxon>Handroanthus</taxon>
    </lineage>
</organism>
<dbReference type="AlphaFoldDB" id="A0A2G9FZ55"/>
<feature type="coiled-coil region" evidence="1">
    <location>
        <begin position="35"/>
        <end position="72"/>
    </location>
</feature>
<dbReference type="EMBL" id="NKXS01008472">
    <property type="protein sequence ID" value="PIM98348.1"/>
    <property type="molecule type" value="Genomic_DNA"/>
</dbReference>
<sequence length="115" mass="13405">MILGQNKMDIGRIVITLLGASASTFYLIVPELRKMQERKARAEKLRIIREALEEAEKRLMRYEERHDHILSQLCSYYMINPNLEEALSGARHAMNEALQFAVELRKLQIEIISSF</sequence>
<evidence type="ECO:0000313" key="4">
    <source>
        <dbReference type="Proteomes" id="UP000231279"/>
    </source>
</evidence>
<evidence type="ECO:0000256" key="1">
    <source>
        <dbReference type="SAM" id="Coils"/>
    </source>
</evidence>
<gene>
    <name evidence="3" type="ORF">CDL12_29175</name>
</gene>
<protein>
    <submittedName>
        <fullName evidence="3">Uncharacterized protein</fullName>
    </submittedName>
</protein>
<keyword evidence="2" id="KW-0472">Membrane</keyword>
<keyword evidence="2" id="KW-1133">Transmembrane helix</keyword>
<evidence type="ECO:0000256" key="2">
    <source>
        <dbReference type="SAM" id="Phobius"/>
    </source>
</evidence>
<name>A0A2G9FZ55_9LAMI</name>
<proteinExistence type="predicted"/>
<reference evidence="4" key="1">
    <citation type="journal article" date="2018" name="Gigascience">
        <title>Genome assembly of the Pink Ipe (Handroanthus impetiginosus, Bignoniaceae), a highly valued, ecologically keystone Neotropical timber forest tree.</title>
        <authorList>
            <person name="Silva-Junior O.B."/>
            <person name="Grattapaglia D."/>
            <person name="Novaes E."/>
            <person name="Collevatti R.G."/>
        </authorList>
    </citation>
    <scope>NUCLEOTIDE SEQUENCE [LARGE SCALE GENOMIC DNA]</scope>
    <source>
        <strain evidence="4">cv. UFG-1</strain>
    </source>
</reference>
<evidence type="ECO:0000313" key="3">
    <source>
        <dbReference type="EMBL" id="PIM98348.1"/>
    </source>
</evidence>
<feature type="transmembrane region" description="Helical" evidence="2">
    <location>
        <begin position="12"/>
        <end position="29"/>
    </location>
</feature>
<dbReference type="Proteomes" id="UP000231279">
    <property type="component" value="Unassembled WGS sequence"/>
</dbReference>
<keyword evidence="1" id="KW-0175">Coiled coil</keyword>
<accession>A0A2G9FZ55</accession>
<keyword evidence="4" id="KW-1185">Reference proteome</keyword>
<dbReference type="OrthoDB" id="1677215at2759"/>
<keyword evidence="2" id="KW-0812">Transmembrane</keyword>